<evidence type="ECO:0000313" key="1">
    <source>
        <dbReference type="EMBL" id="KAK7500418.1"/>
    </source>
</evidence>
<organism evidence="1 2">
    <name type="scientific">Batillaria attramentaria</name>
    <dbReference type="NCBI Taxonomy" id="370345"/>
    <lineage>
        <taxon>Eukaryota</taxon>
        <taxon>Metazoa</taxon>
        <taxon>Spiralia</taxon>
        <taxon>Lophotrochozoa</taxon>
        <taxon>Mollusca</taxon>
        <taxon>Gastropoda</taxon>
        <taxon>Caenogastropoda</taxon>
        <taxon>Sorbeoconcha</taxon>
        <taxon>Cerithioidea</taxon>
        <taxon>Batillariidae</taxon>
        <taxon>Batillaria</taxon>
    </lineage>
</organism>
<proteinExistence type="predicted"/>
<keyword evidence="2" id="KW-1185">Reference proteome</keyword>
<dbReference type="Proteomes" id="UP001519460">
    <property type="component" value="Unassembled WGS sequence"/>
</dbReference>
<feature type="non-terminal residue" evidence="1">
    <location>
        <position position="1"/>
    </location>
</feature>
<gene>
    <name evidence="1" type="ORF">BaRGS_00008325</name>
</gene>
<dbReference type="AlphaFoldDB" id="A0ABD0LN59"/>
<sequence>HRVTVTDRQAHNYTRKFPGFLSPGSPAFRPPLANFKLEWWPSTEERTRKKSALTVLDKAN</sequence>
<name>A0ABD0LN59_9CAEN</name>
<evidence type="ECO:0000313" key="2">
    <source>
        <dbReference type="Proteomes" id="UP001519460"/>
    </source>
</evidence>
<protein>
    <submittedName>
        <fullName evidence="1">Uncharacterized protein</fullName>
    </submittedName>
</protein>
<comment type="caution">
    <text evidence="1">The sequence shown here is derived from an EMBL/GenBank/DDBJ whole genome shotgun (WGS) entry which is preliminary data.</text>
</comment>
<dbReference type="EMBL" id="JACVVK020000037">
    <property type="protein sequence ID" value="KAK7500418.1"/>
    <property type="molecule type" value="Genomic_DNA"/>
</dbReference>
<reference evidence="1 2" key="1">
    <citation type="journal article" date="2023" name="Sci. Data">
        <title>Genome assembly of the Korean intertidal mud-creeper Batillaria attramentaria.</title>
        <authorList>
            <person name="Patra A.K."/>
            <person name="Ho P.T."/>
            <person name="Jun S."/>
            <person name="Lee S.J."/>
            <person name="Kim Y."/>
            <person name="Won Y.J."/>
        </authorList>
    </citation>
    <scope>NUCLEOTIDE SEQUENCE [LARGE SCALE GENOMIC DNA]</scope>
    <source>
        <strain evidence="1">Wonlab-2016</strain>
    </source>
</reference>
<accession>A0ABD0LN59</accession>